<organism evidence="1 2">
    <name type="scientific">Catharanthus roseus</name>
    <name type="common">Madagascar periwinkle</name>
    <name type="synonym">Vinca rosea</name>
    <dbReference type="NCBI Taxonomy" id="4058"/>
    <lineage>
        <taxon>Eukaryota</taxon>
        <taxon>Viridiplantae</taxon>
        <taxon>Streptophyta</taxon>
        <taxon>Embryophyta</taxon>
        <taxon>Tracheophyta</taxon>
        <taxon>Spermatophyta</taxon>
        <taxon>Magnoliopsida</taxon>
        <taxon>eudicotyledons</taxon>
        <taxon>Gunneridae</taxon>
        <taxon>Pentapetalae</taxon>
        <taxon>asterids</taxon>
        <taxon>lamiids</taxon>
        <taxon>Gentianales</taxon>
        <taxon>Apocynaceae</taxon>
        <taxon>Rauvolfioideae</taxon>
        <taxon>Vinceae</taxon>
        <taxon>Catharanthinae</taxon>
        <taxon>Catharanthus</taxon>
    </lineage>
</organism>
<evidence type="ECO:0000313" key="2">
    <source>
        <dbReference type="Proteomes" id="UP001060085"/>
    </source>
</evidence>
<dbReference type="EMBL" id="CM044705">
    <property type="protein sequence ID" value="KAI5664807.1"/>
    <property type="molecule type" value="Genomic_DNA"/>
</dbReference>
<protein>
    <submittedName>
        <fullName evidence="1">Uncharacterized protein</fullName>
    </submittedName>
</protein>
<accession>A0ACC0AWH0</accession>
<reference evidence="2" key="1">
    <citation type="journal article" date="2023" name="Nat. Plants">
        <title>Single-cell RNA sequencing provides a high-resolution roadmap for understanding the multicellular compartmentation of specialized metabolism.</title>
        <authorList>
            <person name="Sun S."/>
            <person name="Shen X."/>
            <person name="Li Y."/>
            <person name="Li Y."/>
            <person name="Wang S."/>
            <person name="Li R."/>
            <person name="Zhang H."/>
            <person name="Shen G."/>
            <person name="Guo B."/>
            <person name="Wei J."/>
            <person name="Xu J."/>
            <person name="St-Pierre B."/>
            <person name="Chen S."/>
            <person name="Sun C."/>
        </authorList>
    </citation>
    <scope>NUCLEOTIDE SEQUENCE [LARGE SCALE GENOMIC DNA]</scope>
</reference>
<name>A0ACC0AWH0_CATRO</name>
<comment type="caution">
    <text evidence="1">The sequence shown here is derived from an EMBL/GenBank/DDBJ whole genome shotgun (WGS) entry which is preliminary data.</text>
</comment>
<gene>
    <name evidence="1" type="ORF">M9H77_24130</name>
</gene>
<keyword evidence="2" id="KW-1185">Reference proteome</keyword>
<evidence type="ECO:0000313" key="1">
    <source>
        <dbReference type="EMBL" id="KAI5664807.1"/>
    </source>
</evidence>
<sequence>MSSYREPELVVVESDDSLRMGSNYGWASFGSLEVFDAPVDEICTNGHDEEKLPDELVAEEIELANFGKEERQPKEGYETFFQRLRDRIDRVAIKLPEIEVRYENLSVEGEVYEGSRALPTLSNATLNAIEGALRLVHLAPSKRRKISILKDISGIVKPSRMTLLLGPPGGGKTTMMLALAGKLDHDLRTSGKISYCGHELHEFVPQRTCAYVSQHDIHHGEMTVRETLDFSSRCLGIGARHETLVELSRREKEAGIEADPEIDAFMKGLTMAGQKSSPATDYVLKLLGLDTCSDIMVGDQMQRGISGGEKKRVTTGEMLVGLATVLFMDEISNGLDTSTTFQIVNHMSQMVHCMNITMIISLLQPGPETFNLFDDVILLSEGQIVYQGPRVHILEFFEYMGFKCPERKGAADFLQEVTSKKDQEQYWSRNDQSYRYISVPEFVEAFKSFPVGQQLTKELNVPYHDSEINAAALAKNKYGLSNWEVFKACFSREWLLMKRSSFLYIFKIFEITVSAVLAFTLFWRSKMSYGQLQDGGKFFGVLFFSLIKLMFNGMVELTLTLARLPVFYKQRDSLFFPAWAFGLPMYLLQIPVSFIESAVWTILTYYTVGLAPSAARFFQQFLTLFSVHQMAISLFRFIAAVGRKDVLANTAGGISLLLVFILGGFIVARDDLKPWIKWAAYVSPLTYGQNAIVMTEFLDKRWGSPNTDSQIDAPTVGEALLKLRGFYTRDYMYWICIAALLGFSVLFNCFFLLALTFLNPPGDSKTAIFDKDDNKNSFCDNNGETSRGTNMESRNASNYTEAAVMEPKKGMVLPFKPLSLAFLHVNYYVDMPAEMKRLGAQEDRLQLLGDVSGSFRPGILTALVGVSGAGKTTLMDVLAGRKTSGYFEGSITISGYPKNQDTFARISGYCEQNDIHSPHVTVYESVMYSAWLRLPADVKTSTRKMFVEEVMELVELNPMRNLLVGMPGIDGLSTEQRKRLTIAVELIANPSIIFMDEPTSGLDARAAAIVMRVVRNTVDTGRTVVCTIHQPSIDIFESFDELLLMKIGGQIIYAGELGHNSQKLIDYFEAIPGVPKIKDGYNPATWILEISAPSVEAQMQIDFADSYKRSSLYRRNEDIAKELGIPQPGTEDLYFQSKYSRSFFTQCRACFWKQRLSYWRNPSYNAIHLMNLMGAMYSSILLLGATNTSAVLGVVSTERVVFYRERAAGMYSELPYALAQIFIEIRYIVVQALVYNLILYSMIGFEWNITKLFWFYFIMMMCFTYYTIYGMMLVALTPSLQIAGITMTFFLNFWNLFSGFLIPRLQIPIWWRWYYWASPVSWTIYGVMTCELGDNTGSVVVPGASNFTVKGYLNKVWGYDYKFLPAVGIAHIGWALLFTILFAFGIKFLNFQKR</sequence>
<dbReference type="Proteomes" id="UP001060085">
    <property type="component" value="Linkage Group LG05"/>
</dbReference>
<proteinExistence type="predicted"/>